<dbReference type="PROSITE" id="PS01031">
    <property type="entry name" value="SHSP"/>
    <property type="match status" value="1"/>
</dbReference>
<dbReference type="AlphaFoldDB" id="A0A8B8ZPU3"/>
<organism evidence="9 10">
    <name type="scientific">Phoenix dactylifera</name>
    <name type="common">Date palm</name>
    <dbReference type="NCBI Taxonomy" id="42345"/>
    <lineage>
        <taxon>Eukaryota</taxon>
        <taxon>Viridiplantae</taxon>
        <taxon>Streptophyta</taxon>
        <taxon>Embryophyta</taxon>
        <taxon>Tracheophyta</taxon>
        <taxon>Spermatophyta</taxon>
        <taxon>Magnoliopsida</taxon>
        <taxon>Liliopsida</taxon>
        <taxon>Arecaceae</taxon>
        <taxon>Coryphoideae</taxon>
        <taxon>Phoeniceae</taxon>
        <taxon>Phoenix</taxon>
    </lineage>
</organism>
<dbReference type="GO" id="GO:0009408">
    <property type="term" value="P:response to heat"/>
    <property type="evidence" value="ECO:0007669"/>
    <property type="project" value="UniProtKB-ARBA"/>
</dbReference>
<evidence type="ECO:0000256" key="4">
    <source>
        <dbReference type="ARBA" id="ARBA00023128"/>
    </source>
</evidence>
<evidence type="ECO:0000256" key="3">
    <source>
        <dbReference type="ARBA" id="ARBA00023016"/>
    </source>
</evidence>
<name>A0A8B8ZPU3_PHODC</name>
<dbReference type="KEGG" id="pda:120107181"/>
<dbReference type="CDD" id="cd06464">
    <property type="entry name" value="ACD_sHsps-like"/>
    <property type="match status" value="1"/>
</dbReference>
<comment type="subcellular location">
    <subcellularLocation>
        <location evidence="1">Mitochondrion</location>
    </subcellularLocation>
</comment>
<dbReference type="InterPro" id="IPR008978">
    <property type="entry name" value="HSP20-like_chaperone"/>
</dbReference>
<feature type="domain" description="SHSP" evidence="8">
    <location>
        <begin position="120"/>
        <end position="226"/>
    </location>
</feature>
<evidence type="ECO:0000256" key="7">
    <source>
        <dbReference type="RuleBase" id="RU003616"/>
    </source>
</evidence>
<dbReference type="InterPro" id="IPR002068">
    <property type="entry name" value="A-crystallin/Hsp20_dom"/>
</dbReference>
<dbReference type="InterPro" id="IPR044656">
    <property type="entry name" value="HSP14.7/HSP23.5/HSP23.6-like"/>
</dbReference>
<dbReference type="GeneID" id="120107181"/>
<accession>A0A8B8ZPU3</accession>
<dbReference type="Pfam" id="PF00011">
    <property type="entry name" value="HSP20"/>
    <property type="match status" value="1"/>
</dbReference>
<dbReference type="SUPFAM" id="SSF49764">
    <property type="entry name" value="HSP20-like chaperones"/>
    <property type="match status" value="1"/>
</dbReference>
<evidence type="ECO:0000256" key="6">
    <source>
        <dbReference type="PROSITE-ProRule" id="PRU00285"/>
    </source>
</evidence>
<keyword evidence="3" id="KW-0346">Stress response</keyword>
<dbReference type="GO" id="GO:0005739">
    <property type="term" value="C:mitochondrion"/>
    <property type="evidence" value="ECO:0007669"/>
    <property type="project" value="UniProtKB-SubCell"/>
</dbReference>
<comment type="subunit">
    <text evidence="5">May form oligomeric structures.</text>
</comment>
<comment type="similarity">
    <text evidence="6 7">Belongs to the small heat shock protein (HSP20) family.</text>
</comment>
<dbReference type="Proteomes" id="UP000228380">
    <property type="component" value="Unplaced"/>
</dbReference>
<keyword evidence="2" id="KW-0809">Transit peptide</keyword>
<sequence length="226" mass="25307">MAAMIAIRRAPVSKLLEKLLVSPARPSAAAGSRLFNTNTRLLDLDDNRSLDVDRRRDDLSGAPRRRGDSSFFPASSQVVVISFPFITHVRDPFTPARSLSQVLNLMDQMLDNPFAAATQGAIGGFRRGWEAREDGDALHLRIDMPGLGKEHVKVWAEQNTLIIKGEGEKETEEEESGRRYSSRIDLPPEAYQIDQIRAEMKNGVLKVVVPKVKAEERKDVFQINIE</sequence>
<proteinExistence type="inferred from homology"/>
<dbReference type="PANTHER" id="PTHR46991:SF11">
    <property type="entry name" value="SMALL HEAT SHOCK PROTEIN HSPF"/>
    <property type="match status" value="1"/>
</dbReference>
<dbReference type="FunFam" id="2.60.40.790:FF:000047">
    <property type="entry name" value="23.6 kDa heat shock protein mitochondrial"/>
    <property type="match status" value="1"/>
</dbReference>
<protein>
    <submittedName>
        <fullName evidence="10">Small heat shock protein, chloroplastic-like</fullName>
    </submittedName>
</protein>
<dbReference type="PANTHER" id="PTHR46991">
    <property type="entry name" value="23.5 KDA HEAT SHOCK PROTEIN, MITOCHONDRIAL"/>
    <property type="match status" value="1"/>
</dbReference>
<evidence type="ECO:0000313" key="10">
    <source>
        <dbReference type="RefSeq" id="XP_038976280.1"/>
    </source>
</evidence>
<gene>
    <name evidence="10" type="primary">LOC120107181</name>
</gene>
<evidence type="ECO:0000256" key="5">
    <source>
        <dbReference type="ARBA" id="ARBA00062444"/>
    </source>
</evidence>
<keyword evidence="9" id="KW-1185">Reference proteome</keyword>
<dbReference type="OrthoDB" id="1431247at2759"/>
<reference evidence="10" key="1">
    <citation type="submission" date="2025-08" db="UniProtKB">
        <authorList>
            <consortium name="RefSeq"/>
        </authorList>
    </citation>
    <scope>IDENTIFICATION</scope>
    <source>
        <tissue evidence="10">Young leaves</tissue>
    </source>
</reference>
<evidence type="ECO:0000313" key="9">
    <source>
        <dbReference type="Proteomes" id="UP000228380"/>
    </source>
</evidence>
<evidence type="ECO:0000259" key="8">
    <source>
        <dbReference type="PROSITE" id="PS01031"/>
    </source>
</evidence>
<keyword evidence="4" id="KW-0496">Mitochondrion</keyword>
<evidence type="ECO:0000256" key="1">
    <source>
        <dbReference type="ARBA" id="ARBA00004173"/>
    </source>
</evidence>
<evidence type="ECO:0000256" key="2">
    <source>
        <dbReference type="ARBA" id="ARBA00022946"/>
    </source>
</evidence>
<dbReference type="Gene3D" id="2.60.40.790">
    <property type="match status" value="1"/>
</dbReference>
<dbReference type="RefSeq" id="XP_038976280.1">
    <property type="nucleotide sequence ID" value="XM_039120352.1"/>
</dbReference>